<keyword evidence="5" id="KW-0614">Plasmid</keyword>
<keyword evidence="2" id="KW-0520">NAD</keyword>
<dbReference type="AlphaFoldDB" id="B2JWP4"/>
<dbReference type="InterPro" id="IPR013118">
    <property type="entry name" value="Mannitol_DH_C"/>
</dbReference>
<dbReference type="GO" id="GO:0016491">
    <property type="term" value="F:oxidoreductase activity"/>
    <property type="evidence" value="ECO:0007669"/>
    <property type="project" value="UniProtKB-KW"/>
</dbReference>
<dbReference type="Pfam" id="PF08125">
    <property type="entry name" value="Mannitol_dh_C"/>
    <property type="match status" value="1"/>
</dbReference>
<keyword evidence="1" id="KW-0560">Oxidoreductase</keyword>
<proteinExistence type="predicted"/>
<reference evidence="6" key="1">
    <citation type="journal article" date="2014" name="Stand. Genomic Sci.">
        <title>Complete genome sequence of Burkholderia phymatum STM815(T), a broad host range and efficient nitrogen-fixing symbiont of Mimosa species.</title>
        <authorList>
            <person name="Moulin L."/>
            <person name="Klonowska A."/>
            <person name="Caroline B."/>
            <person name="Booth K."/>
            <person name="Vriezen J.A."/>
            <person name="Melkonian R."/>
            <person name="James E.K."/>
            <person name="Young J.P."/>
            <person name="Bena G."/>
            <person name="Hauser L."/>
            <person name="Land M."/>
            <person name="Kyrpides N."/>
            <person name="Bruce D."/>
            <person name="Chain P."/>
            <person name="Copeland A."/>
            <person name="Pitluck S."/>
            <person name="Woyke T."/>
            <person name="Lizotte-Waniewski M."/>
            <person name="Bristow J."/>
            <person name="Riley M."/>
        </authorList>
    </citation>
    <scope>NUCLEOTIDE SEQUENCE [LARGE SCALE GENOMIC DNA]</scope>
    <source>
        <strain evidence="6">DSM 17167 / CIP 108236 / LMG 21445 / STM815</strain>
        <plasmid evidence="6">Plasmid pBPHY01</plasmid>
    </source>
</reference>
<dbReference type="InterPro" id="IPR013131">
    <property type="entry name" value="Mannitol_DH_N"/>
</dbReference>
<dbReference type="Pfam" id="PF01232">
    <property type="entry name" value="Mannitol_dh"/>
    <property type="match status" value="1"/>
</dbReference>
<dbReference type="InterPro" id="IPR013328">
    <property type="entry name" value="6PGD_dom2"/>
</dbReference>
<evidence type="ECO:0000259" key="4">
    <source>
        <dbReference type="Pfam" id="PF08125"/>
    </source>
</evidence>
<protein>
    <submittedName>
        <fullName evidence="5">Mannitol dehydrogenase domain</fullName>
    </submittedName>
</protein>
<gene>
    <name evidence="5" type="ordered locus">Bphy_6340</name>
</gene>
<dbReference type="EMBL" id="CP001045">
    <property type="protein sequence ID" value="ACC75371.1"/>
    <property type="molecule type" value="Genomic_DNA"/>
</dbReference>
<dbReference type="SUPFAM" id="SSF48179">
    <property type="entry name" value="6-phosphogluconate dehydrogenase C-terminal domain-like"/>
    <property type="match status" value="1"/>
</dbReference>
<dbReference type="HOGENOM" id="CLU_027324_1_0_4"/>
<dbReference type="Gene3D" id="3.40.50.720">
    <property type="entry name" value="NAD(P)-binding Rossmann-like Domain"/>
    <property type="match status" value="1"/>
</dbReference>
<evidence type="ECO:0000256" key="2">
    <source>
        <dbReference type="ARBA" id="ARBA00023027"/>
    </source>
</evidence>
<dbReference type="SUPFAM" id="SSF51735">
    <property type="entry name" value="NAD(P)-binding Rossmann-fold domains"/>
    <property type="match status" value="1"/>
</dbReference>
<dbReference type="OrthoDB" id="9768714at2"/>
<evidence type="ECO:0000256" key="1">
    <source>
        <dbReference type="ARBA" id="ARBA00023002"/>
    </source>
</evidence>
<feature type="domain" description="Mannitol dehydrogenase N-terminal" evidence="3">
    <location>
        <begin position="5"/>
        <end position="228"/>
    </location>
</feature>
<dbReference type="Proteomes" id="UP000001192">
    <property type="component" value="Plasmid pBPHY01"/>
</dbReference>
<dbReference type="RefSeq" id="WP_012405530.1">
    <property type="nucleotide sequence ID" value="NC_010625.1"/>
</dbReference>
<dbReference type="InterPro" id="IPR008927">
    <property type="entry name" value="6-PGluconate_DH-like_C_sf"/>
</dbReference>
<sequence length="378" mass="42025">MSEPILQFGTSRFLLAHVDMFVSQALERGDAIGGISVVQTTGNPASHARVAALSQGAGYPVRIRGSDGGAIVDKSIVCHAIRDAWVADRDWAAVRRAAMDNVRVVVSNTGDMGYRLDARDSADVLKGDGIVPRSYPAKLLALLYARWHERAHGGVSIFPCELVQNNGDTLRGIVLDLARQWALPDAFADYLQRDCVWVNSLVDRIVSAPIDPVGAVAEPYALWAIERRACMEMPCTHENIVITDDLRIYERLKLFFLNLGHSWLAEQWITGGRPSSETVLDAMNDPCLRDGLETVWQEEVLPVFAAMDQRDRAERYIGSVRERLMNPHLDHRIADIAQNHAEKIKRRVLPLIELADSLAVRAAQPHLRAVIARYGLSR</sequence>
<dbReference type="InterPro" id="IPR036291">
    <property type="entry name" value="NAD(P)-bd_dom_sf"/>
</dbReference>
<evidence type="ECO:0000313" key="6">
    <source>
        <dbReference type="Proteomes" id="UP000001192"/>
    </source>
</evidence>
<keyword evidence="6" id="KW-1185">Reference proteome</keyword>
<feature type="domain" description="Mannitol dehydrogenase C-terminal" evidence="4">
    <location>
        <begin position="245"/>
        <end position="354"/>
    </location>
</feature>
<geneLocation type="plasmid" evidence="5 6">
    <name>pBPHY01</name>
</geneLocation>
<evidence type="ECO:0000313" key="5">
    <source>
        <dbReference type="EMBL" id="ACC75371.1"/>
    </source>
</evidence>
<dbReference type="Gene3D" id="1.10.1040.10">
    <property type="entry name" value="N-(1-d-carboxylethyl)-l-norvaline Dehydrogenase, domain 2"/>
    <property type="match status" value="1"/>
</dbReference>
<evidence type="ECO:0000259" key="3">
    <source>
        <dbReference type="Pfam" id="PF01232"/>
    </source>
</evidence>
<accession>B2JWP4</accession>
<dbReference type="KEGG" id="bph:Bphy_6340"/>
<dbReference type="PANTHER" id="PTHR30524:SF0">
    <property type="entry name" value="ALTRONATE OXIDOREDUCTASE-RELATED"/>
    <property type="match status" value="1"/>
</dbReference>
<dbReference type="PANTHER" id="PTHR30524">
    <property type="entry name" value="MANNITOL-1-PHOSPHATE 5-DEHYDROGENASE"/>
    <property type="match status" value="1"/>
</dbReference>
<name>B2JWP4_PARP8</name>
<organism evidence="5 6">
    <name type="scientific">Paraburkholderia phymatum (strain DSM 17167 / CIP 108236 / LMG 21445 / STM815)</name>
    <name type="common">Burkholderia phymatum</name>
    <dbReference type="NCBI Taxonomy" id="391038"/>
    <lineage>
        <taxon>Bacteria</taxon>
        <taxon>Pseudomonadati</taxon>
        <taxon>Pseudomonadota</taxon>
        <taxon>Betaproteobacteria</taxon>
        <taxon>Burkholderiales</taxon>
        <taxon>Burkholderiaceae</taxon>
        <taxon>Paraburkholderia</taxon>
    </lineage>
</organism>